<evidence type="ECO:0000259" key="6">
    <source>
        <dbReference type="PROSITE" id="PS50072"/>
    </source>
</evidence>
<proteinExistence type="inferred from homology"/>
<comment type="function">
    <text evidence="1 5">PPIases accelerate the folding of proteins. It catalyzes the cis-trans isomerization of proline imidic peptide bonds in oligopeptides.</text>
</comment>
<evidence type="ECO:0000256" key="1">
    <source>
        <dbReference type="ARBA" id="ARBA00002388"/>
    </source>
</evidence>
<feature type="chain" id="PRO_5044976851" description="Peptidyl-prolyl cis-trans isomerase" evidence="5">
    <location>
        <begin position="25"/>
        <end position="198"/>
    </location>
</feature>
<dbReference type="PIRSF" id="PIRSF001467">
    <property type="entry name" value="Peptidylpro_ismrse"/>
    <property type="match status" value="1"/>
</dbReference>
<organism evidence="7 8">
    <name type="scientific">Dyadobacter subterraneus</name>
    <dbReference type="NCBI Taxonomy" id="2773304"/>
    <lineage>
        <taxon>Bacteria</taxon>
        <taxon>Pseudomonadati</taxon>
        <taxon>Bacteroidota</taxon>
        <taxon>Cytophagia</taxon>
        <taxon>Cytophagales</taxon>
        <taxon>Spirosomataceae</taxon>
        <taxon>Dyadobacter</taxon>
    </lineage>
</organism>
<dbReference type="GO" id="GO:0016853">
    <property type="term" value="F:isomerase activity"/>
    <property type="evidence" value="ECO:0007669"/>
    <property type="project" value="UniProtKB-KW"/>
</dbReference>
<evidence type="ECO:0000256" key="3">
    <source>
        <dbReference type="ARBA" id="ARBA00023110"/>
    </source>
</evidence>
<dbReference type="Proteomes" id="UP000634134">
    <property type="component" value="Unassembled WGS sequence"/>
</dbReference>
<dbReference type="PRINTS" id="PR00153">
    <property type="entry name" value="CSAPPISMRASE"/>
</dbReference>
<dbReference type="Gene3D" id="2.40.100.10">
    <property type="entry name" value="Cyclophilin-like"/>
    <property type="match status" value="1"/>
</dbReference>
<comment type="catalytic activity">
    <reaction evidence="5">
        <text>[protein]-peptidylproline (omega=180) = [protein]-peptidylproline (omega=0)</text>
        <dbReference type="Rhea" id="RHEA:16237"/>
        <dbReference type="Rhea" id="RHEA-COMP:10747"/>
        <dbReference type="Rhea" id="RHEA-COMP:10748"/>
        <dbReference type="ChEBI" id="CHEBI:83833"/>
        <dbReference type="ChEBI" id="CHEBI:83834"/>
        <dbReference type="EC" id="5.2.1.8"/>
    </reaction>
</comment>
<dbReference type="InterPro" id="IPR029000">
    <property type="entry name" value="Cyclophilin-like_dom_sf"/>
</dbReference>
<keyword evidence="8" id="KW-1185">Reference proteome</keyword>
<dbReference type="InterPro" id="IPR024936">
    <property type="entry name" value="Cyclophilin-type_PPIase"/>
</dbReference>
<evidence type="ECO:0000256" key="4">
    <source>
        <dbReference type="ARBA" id="ARBA00023235"/>
    </source>
</evidence>
<dbReference type="SUPFAM" id="SSF50891">
    <property type="entry name" value="Cyclophilin-like"/>
    <property type="match status" value="1"/>
</dbReference>
<evidence type="ECO:0000256" key="5">
    <source>
        <dbReference type="RuleBase" id="RU363019"/>
    </source>
</evidence>
<feature type="domain" description="PPIase cyclophilin-type" evidence="6">
    <location>
        <begin position="23"/>
        <end position="195"/>
    </location>
</feature>
<comment type="caution">
    <text evidence="7">The sequence shown here is derived from an EMBL/GenBank/DDBJ whole genome shotgun (WGS) entry which is preliminary data.</text>
</comment>
<dbReference type="InterPro" id="IPR002130">
    <property type="entry name" value="Cyclophilin-type_PPIase_dom"/>
</dbReference>
<dbReference type="PANTHER" id="PTHR43246">
    <property type="entry name" value="PEPTIDYL-PROLYL CIS-TRANS ISOMERASE CYP38, CHLOROPLASTIC"/>
    <property type="match status" value="1"/>
</dbReference>
<dbReference type="RefSeq" id="WP_194121078.1">
    <property type="nucleotide sequence ID" value="NZ_JACYGY010000001.1"/>
</dbReference>
<dbReference type="InterPro" id="IPR044665">
    <property type="entry name" value="E_coli_cyclophilin_A-like"/>
</dbReference>
<dbReference type="Pfam" id="PF00160">
    <property type="entry name" value="Pro_isomerase"/>
    <property type="match status" value="1"/>
</dbReference>
<dbReference type="PROSITE" id="PS50072">
    <property type="entry name" value="CSA_PPIASE_2"/>
    <property type="match status" value="1"/>
</dbReference>
<accession>A0ABR9WBQ3</accession>
<feature type="signal peptide" evidence="5">
    <location>
        <begin position="1"/>
        <end position="24"/>
    </location>
</feature>
<sequence>MKNFKRNILLLLTGLLLSTSLVFAQKVLVETDLGNVILKLNPEKAPLTVSNFLKYVNAHRYDGAKFYRVVRMDNQADKKIKIEVIQGGLGDDSTKNFPRIKHESTNITGLKHLNGTLSMARNEPGSAGSEFFICINDQPELDFGGKRNPDGQGFAAFGTVVSGMDVIKKIQIQPTGEGEKSQTLKKAVKIIRMTVQNG</sequence>
<evidence type="ECO:0000313" key="8">
    <source>
        <dbReference type="Proteomes" id="UP000634134"/>
    </source>
</evidence>
<dbReference type="CDD" id="cd00317">
    <property type="entry name" value="cyclophilin"/>
    <property type="match status" value="1"/>
</dbReference>
<evidence type="ECO:0000256" key="2">
    <source>
        <dbReference type="ARBA" id="ARBA00007365"/>
    </source>
</evidence>
<protein>
    <recommendedName>
        <fullName evidence="5">Peptidyl-prolyl cis-trans isomerase</fullName>
        <shortName evidence="5">PPIase</shortName>
        <ecNumber evidence="5">5.2.1.8</ecNumber>
    </recommendedName>
</protein>
<dbReference type="EMBL" id="JACYGY010000001">
    <property type="protein sequence ID" value="MBE9462911.1"/>
    <property type="molecule type" value="Genomic_DNA"/>
</dbReference>
<dbReference type="EC" id="5.2.1.8" evidence="5"/>
<comment type="similarity">
    <text evidence="2 5">Belongs to the cyclophilin-type PPIase family.</text>
</comment>
<keyword evidence="3 5" id="KW-0697">Rotamase</keyword>
<name>A0ABR9WBQ3_9BACT</name>
<gene>
    <name evidence="7" type="ORF">IEE83_13580</name>
</gene>
<keyword evidence="4 5" id="KW-0413">Isomerase</keyword>
<keyword evidence="5" id="KW-0732">Signal</keyword>
<reference evidence="8" key="1">
    <citation type="submission" date="2023-07" db="EMBL/GenBank/DDBJ databases">
        <title>Dyadobacter sp. nov 'subterranea' isolated from contaminted grondwater.</title>
        <authorList>
            <person name="Szabo I."/>
            <person name="Al-Omari J."/>
            <person name="Szerdahelyi S.G."/>
            <person name="Rado J."/>
        </authorList>
    </citation>
    <scope>NUCLEOTIDE SEQUENCE [LARGE SCALE GENOMIC DNA]</scope>
    <source>
        <strain evidence="8">UP-52</strain>
    </source>
</reference>
<evidence type="ECO:0000313" key="7">
    <source>
        <dbReference type="EMBL" id="MBE9462911.1"/>
    </source>
</evidence>